<dbReference type="AlphaFoldDB" id="A0A921GGH1"/>
<dbReference type="SUPFAM" id="SSF159941">
    <property type="entry name" value="MM3350-like"/>
    <property type="match status" value="1"/>
</dbReference>
<evidence type="ECO:0000259" key="2">
    <source>
        <dbReference type="Pfam" id="PF07929"/>
    </source>
</evidence>
<feature type="region of interest" description="Disordered" evidence="1">
    <location>
        <begin position="384"/>
        <end position="410"/>
    </location>
</feature>
<dbReference type="InterPro" id="IPR012912">
    <property type="entry name" value="Plasmid_pRiA4b_Orf3-like"/>
</dbReference>
<dbReference type="EMBL" id="DYWQ01000037">
    <property type="protein sequence ID" value="HJF44623.1"/>
    <property type="molecule type" value="Genomic_DNA"/>
</dbReference>
<proteinExistence type="predicted"/>
<dbReference type="Pfam" id="PF07929">
    <property type="entry name" value="PRiA4_ORF3"/>
    <property type="match status" value="1"/>
</dbReference>
<dbReference type="Gene3D" id="3.10.290.30">
    <property type="entry name" value="MM3350-like"/>
    <property type="match status" value="1"/>
</dbReference>
<organism evidence="3 4">
    <name type="scientific">Thermophilibacter provencensis</name>
    <dbReference type="NCBI Taxonomy" id="1852386"/>
    <lineage>
        <taxon>Bacteria</taxon>
        <taxon>Bacillati</taxon>
        <taxon>Actinomycetota</taxon>
        <taxon>Coriobacteriia</taxon>
        <taxon>Coriobacteriales</taxon>
        <taxon>Atopobiaceae</taxon>
        <taxon>Thermophilibacter</taxon>
    </lineage>
</organism>
<comment type="caution">
    <text evidence="3">The sequence shown here is derived from an EMBL/GenBank/DDBJ whole genome shotgun (WGS) entry which is preliminary data.</text>
</comment>
<evidence type="ECO:0000256" key="1">
    <source>
        <dbReference type="SAM" id="MobiDB-lite"/>
    </source>
</evidence>
<dbReference type="RefSeq" id="WP_274958630.1">
    <property type="nucleotide sequence ID" value="NZ_DYWQ01000037.1"/>
</dbReference>
<reference evidence="3" key="1">
    <citation type="journal article" date="2021" name="PeerJ">
        <title>Extensive microbial diversity within the chicken gut microbiome revealed by metagenomics and culture.</title>
        <authorList>
            <person name="Gilroy R."/>
            <person name="Ravi A."/>
            <person name="Getino M."/>
            <person name="Pursley I."/>
            <person name="Horton D.L."/>
            <person name="Alikhan N.F."/>
            <person name="Baker D."/>
            <person name="Gharbi K."/>
            <person name="Hall N."/>
            <person name="Watson M."/>
            <person name="Adriaenssens E.M."/>
            <person name="Foster-Nyarko E."/>
            <person name="Jarju S."/>
            <person name="Secka A."/>
            <person name="Antonio M."/>
            <person name="Oren A."/>
            <person name="Chaudhuri R.R."/>
            <person name="La Ragione R."/>
            <person name="Hildebrand F."/>
            <person name="Pallen M.J."/>
        </authorList>
    </citation>
    <scope>NUCLEOTIDE SEQUENCE</scope>
    <source>
        <strain evidence="3">CHK124-7917</strain>
    </source>
</reference>
<evidence type="ECO:0000313" key="4">
    <source>
        <dbReference type="Proteomes" id="UP000697330"/>
    </source>
</evidence>
<feature type="domain" description="Plasmid pRiA4b Orf3-like" evidence="2">
    <location>
        <begin position="200"/>
        <end position="360"/>
    </location>
</feature>
<dbReference type="InterPro" id="IPR024047">
    <property type="entry name" value="MM3350-like_sf"/>
</dbReference>
<sequence>MHCHYDDFGFEGDYGYGRAPEYARGGRPATLNARLSDIFTLALLYLNPDYERSGGDAVVSQRVHAFGSLQRLAECGLIHRLPDDVSVSFTEEGVREARGLLKFLQIALGPHIGASLDDIRDAEPELLAHEIVDGAGPLTMDEVAYALSGRPAAGHPAPLGPTMLADPPASYHRAEGDGRAFLLMVRLPLRAGGPYGRSVACWRKILVPAGLTFLDLHIVIQRCFCWLDTHPFGFELRHGGKNHLIGEPEVLGEIPRVESRRHAFLHEEASETLLGDLLARRWQAVTYCYGTGSPWRHDIEVLDVADGLAAAGPQLLDGIGDAPGDWMLSAEELVEFTEGLLLDEASQLKALADAGERGFEPFALSSARRKLMGFEEHRAHWQERLDARGSEGEPLPHHVAQTPEAAPPSG</sequence>
<reference evidence="3" key="2">
    <citation type="submission" date="2021-09" db="EMBL/GenBank/DDBJ databases">
        <authorList>
            <person name="Gilroy R."/>
        </authorList>
    </citation>
    <scope>NUCLEOTIDE SEQUENCE</scope>
    <source>
        <strain evidence="3">CHK124-7917</strain>
    </source>
</reference>
<accession>A0A921GGH1</accession>
<gene>
    <name evidence="3" type="ORF">K8U72_02400</name>
</gene>
<name>A0A921GGH1_9ACTN</name>
<evidence type="ECO:0000313" key="3">
    <source>
        <dbReference type="EMBL" id="HJF44623.1"/>
    </source>
</evidence>
<dbReference type="Proteomes" id="UP000697330">
    <property type="component" value="Unassembled WGS sequence"/>
</dbReference>
<feature type="compositionally biased region" description="Basic and acidic residues" evidence="1">
    <location>
        <begin position="384"/>
        <end position="396"/>
    </location>
</feature>
<protein>
    <submittedName>
        <fullName evidence="3">Plasmid pRiA4b ORF-3 family protein</fullName>
    </submittedName>
</protein>